<dbReference type="Proteomes" id="UP000800035">
    <property type="component" value="Unassembled WGS sequence"/>
</dbReference>
<proteinExistence type="predicted"/>
<dbReference type="EMBL" id="ML976981">
    <property type="protein sequence ID" value="KAF1961230.1"/>
    <property type="molecule type" value="Genomic_DNA"/>
</dbReference>
<feature type="compositionally biased region" description="Polar residues" evidence="1">
    <location>
        <begin position="62"/>
        <end position="99"/>
    </location>
</feature>
<feature type="compositionally biased region" description="Basic and acidic residues" evidence="1">
    <location>
        <begin position="40"/>
        <end position="58"/>
    </location>
</feature>
<gene>
    <name evidence="2" type="ORF">CC80DRAFT_233353</name>
</gene>
<evidence type="ECO:0000313" key="3">
    <source>
        <dbReference type="Proteomes" id="UP000800035"/>
    </source>
</evidence>
<dbReference type="AlphaFoldDB" id="A0A6A5UA90"/>
<evidence type="ECO:0000256" key="1">
    <source>
        <dbReference type="SAM" id="MobiDB-lite"/>
    </source>
</evidence>
<dbReference type="OrthoDB" id="3797007at2759"/>
<accession>A0A6A5UA90</accession>
<sequence length="411" mass="45261">MDANTDPQAMDVDDTNQDALSAGTVEKAGTNSGTVNLDAIDARSDDSEASTTREHDMEMTQEAMSGHSQPGDTASSSGLSTAETMSDAQFGTTPASFNDGTADANADESASAISSVDLTELERLYLTLTTKIDEQAPVSTQLECAEALVFAGLSYYFPKDQGFSVEPADLSKLAGNGWNFWLVPAGYRPFPKQKGGGLSDPEQPFLPDAKGHLPTNVPDYKGYITEKQHHIPAQLIKGFRVVRKQNVEDKDGRVVSETIPHTYLAIMMDDLATFPKWVPDYLQKGEHLVSNPRHDILRYSLSEEAKISKGYGIVMLGPRIEAYNFNWQGVRQVPDTVRLDVYDSRWKIRKEADPEPFSQLDAKEWMVDLRDPSHTSLEQLDDLFTNLAERDVEYQDGSISPGVKEPSAQDG</sequence>
<reference evidence="2" key="1">
    <citation type="journal article" date="2020" name="Stud. Mycol.">
        <title>101 Dothideomycetes genomes: a test case for predicting lifestyles and emergence of pathogens.</title>
        <authorList>
            <person name="Haridas S."/>
            <person name="Albert R."/>
            <person name="Binder M."/>
            <person name="Bloem J."/>
            <person name="Labutti K."/>
            <person name="Salamov A."/>
            <person name="Andreopoulos B."/>
            <person name="Baker S."/>
            <person name="Barry K."/>
            <person name="Bills G."/>
            <person name="Bluhm B."/>
            <person name="Cannon C."/>
            <person name="Castanera R."/>
            <person name="Culley D."/>
            <person name="Daum C."/>
            <person name="Ezra D."/>
            <person name="Gonzalez J."/>
            <person name="Henrissat B."/>
            <person name="Kuo A."/>
            <person name="Liang C."/>
            <person name="Lipzen A."/>
            <person name="Lutzoni F."/>
            <person name="Magnuson J."/>
            <person name="Mondo S."/>
            <person name="Nolan M."/>
            <person name="Ohm R."/>
            <person name="Pangilinan J."/>
            <person name="Park H.-J."/>
            <person name="Ramirez L."/>
            <person name="Alfaro M."/>
            <person name="Sun H."/>
            <person name="Tritt A."/>
            <person name="Yoshinaga Y."/>
            <person name="Zwiers L.-H."/>
            <person name="Turgeon B."/>
            <person name="Goodwin S."/>
            <person name="Spatafora J."/>
            <person name="Crous P."/>
            <person name="Grigoriev I."/>
        </authorList>
    </citation>
    <scope>NUCLEOTIDE SEQUENCE</scope>
    <source>
        <strain evidence="2">CBS 675.92</strain>
    </source>
</reference>
<keyword evidence="3" id="KW-1185">Reference proteome</keyword>
<evidence type="ECO:0000313" key="2">
    <source>
        <dbReference type="EMBL" id="KAF1961230.1"/>
    </source>
</evidence>
<name>A0A6A5UA90_9PLEO</name>
<protein>
    <submittedName>
        <fullName evidence="2">Uncharacterized protein</fullName>
    </submittedName>
</protein>
<feature type="region of interest" description="Disordered" evidence="1">
    <location>
        <begin position="1"/>
        <end position="104"/>
    </location>
</feature>
<organism evidence="2 3">
    <name type="scientific">Byssothecium circinans</name>
    <dbReference type="NCBI Taxonomy" id="147558"/>
    <lineage>
        <taxon>Eukaryota</taxon>
        <taxon>Fungi</taxon>
        <taxon>Dikarya</taxon>
        <taxon>Ascomycota</taxon>
        <taxon>Pezizomycotina</taxon>
        <taxon>Dothideomycetes</taxon>
        <taxon>Pleosporomycetidae</taxon>
        <taxon>Pleosporales</taxon>
        <taxon>Massarineae</taxon>
        <taxon>Massarinaceae</taxon>
        <taxon>Byssothecium</taxon>
    </lineage>
</organism>